<gene>
    <name evidence="2" type="ORF">CGLO_18260</name>
</gene>
<evidence type="ECO:0000313" key="3">
    <source>
        <dbReference type="Proteomes" id="UP000015530"/>
    </source>
</evidence>
<dbReference type="Gene3D" id="1.20.210.10">
    <property type="entry name" value="Cytochrome c oxidase-like, subunit I domain"/>
    <property type="match status" value="1"/>
</dbReference>
<evidence type="ECO:0000256" key="1">
    <source>
        <dbReference type="SAM" id="Phobius"/>
    </source>
</evidence>
<dbReference type="HOGENOM" id="CLU_2978982_0_0_1"/>
<dbReference type="EMBL" id="AMYD01004464">
    <property type="protein sequence ID" value="EQB43128.1"/>
    <property type="molecule type" value="Genomic_DNA"/>
</dbReference>
<keyword evidence="1" id="KW-0812">Transmembrane</keyword>
<organism evidence="2 3">
    <name type="scientific">Colletotrichum gloeosporioides (strain Cg-14)</name>
    <name type="common">Anthracnose fungus</name>
    <name type="synonym">Glomerella cingulata</name>
    <dbReference type="NCBI Taxonomy" id="1237896"/>
    <lineage>
        <taxon>Eukaryota</taxon>
        <taxon>Fungi</taxon>
        <taxon>Dikarya</taxon>
        <taxon>Ascomycota</taxon>
        <taxon>Pezizomycotina</taxon>
        <taxon>Sordariomycetes</taxon>
        <taxon>Hypocreomycetidae</taxon>
        <taxon>Glomerellales</taxon>
        <taxon>Glomerellaceae</taxon>
        <taxon>Colletotrichum</taxon>
        <taxon>Colletotrichum gloeosporioides species complex</taxon>
    </lineage>
</organism>
<dbReference type="SUPFAM" id="SSF81442">
    <property type="entry name" value="Cytochrome c oxidase subunit I-like"/>
    <property type="match status" value="1"/>
</dbReference>
<reference evidence="3" key="1">
    <citation type="journal article" date="2013" name="Mol. Plant Microbe Interact.">
        <title>Global aspects of pacC regulation of pathogenicity genes in Colletotrichum gloeosporioides as revealed by transcriptome analysis.</title>
        <authorList>
            <person name="Alkan N."/>
            <person name="Meng X."/>
            <person name="Friedlander G."/>
            <person name="Reuveni E."/>
            <person name="Sukno S."/>
            <person name="Sherman A."/>
            <person name="Thon M."/>
            <person name="Fluhr R."/>
            <person name="Prusky D."/>
        </authorList>
    </citation>
    <scope>NUCLEOTIDE SEQUENCE [LARGE SCALE GENOMIC DNA]</scope>
    <source>
        <strain evidence="3">Cg-14</strain>
    </source>
</reference>
<comment type="caution">
    <text evidence="2">The sequence shown here is derived from an EMBL/GenBank/DDBJ whole genome shotgun (WGS) entry which is preliminary data.</text>
</comment>
<dbReference type="Proteomes" id="UP000015530">
    <property type="component" value="Unassembled WGS sequence"/>
</dbReference>
<protein>
    <recommendedName>
        <fullName evidence="4">Cytochrome oxidase subunit I profile domain-containing protein</fullName>
    </recommendedName>
</protein>
<evidence type="ECO:0000313" key="2">
    <source>
        <dbReference type="EMBL" id="EQB43128.1"/>
    </source>
</evidence>
<keyword evidence="1" id="KW-1133">Transmembrane helix</keyword>
<sequence>MLFNISFVIGGSPSAGWTSYMPLAGNDFSPGPGQNYYLLGLQIAGIGTLMTGINFMLL</sequence>
<proteinExistence type="predicted"/>
<name>T0JRX4_COLGC</name>
<dbReference type="GO" id="GO:0005739">
    <property type="term" value="C:mitochondrion"/>
    <property type="evidence" value="ECO:0007669"/>
    <property type="project" value="UniProtKB-ARBA"/>
</dbReference>
<dbReference type="OrthoDB" id="4905839at2759"/>
<evidence type="ECO:0008006" key="4">
    <source>
        <dbReference type="Google" id="ProtNLM"/>
    </source>
</evidence>
<accession>T0JRX4</accession>
<feature type="transmembrane region" description="Helical" evidence="1">
    <location>
        <begin position="36"/>
        <end position="57"/>
    </location>
</feature>
<keyword evidence="1" id="KW-0472">Membrane</keyword>
<dbReference type="AlphaFoldDB" id="T0JRX4"/>
<dbReference type="InterPro" id="IPR036927">
    <property type="entry name" value="Cyt_c_oxase-like_su1_sf"/>
</dbReference>